<feature type="region of interest" description="Disordered" evidence="13">
    <location>
        <begin position="126"/>
        <end position="155"/>
    </location>
</feature>
<evidence type="ECO:0000256" key="2">
    <source>
        <dbReference type="ARBA" id="ARBA00004370"/>
    </source>
</evidence>
<dbReference type="EMBL" id="JBAMIC010000007">
    <property type="protein sequence ID" value="KAK7106217.1"/>
    <property type="molecule type" value="Genomic_DNA"/>
</dbReference>
<dbReference type="Pfam" id="PF00130">
    <property type="entry name" value="C1_1"/>
    <property type="match status" value="1"/>
</dbReference>
<feature type="domain" description="DH" evidence="15">
    <location>
        <begin position="864"/>
        <end position="1055"/>
    </location>
</feature>
<dbReference type="SMART" id="SM00233">
    <property type="entry name" value="PH"/>
    <property type="match status" value="1"/>
</dbReference>
<feature type="compositionally biased region" description="Low complexity" evidence="13">
    <location>
        <begin position="1406"/>
        <end position="1420"/>
    </location>
</feature>
<dbReference type="InterPro" id="IPR035899">
    <property type="entry name" value="DBL_dom_sf"/>
</dbReference>
<reference evidence="17 18" key="1">
    <citation type="submission" date="2024-02" db="EMBL/GenBank/DDBJ databases">
        <title>Chromosome-scale genome assembly of the rough periwinkle Littorina saxatilis.</title>
        <authorList>
            <person name="De Jode A."/>
            <person name="Faria R."/>
            <person name="Formenti G."/>
            <person name="Sims Y."/>
            <person name="Smith T.P."/>
            <person name="Tracey A."/>
            <person name="Wood J.M.D."/>
            <person name="Zagrodzka Z.B."/>
            <person name="Johannesson K."/>
            <person name="Butlin R.K."/>
            <person name="Leder E.H."/>
        </authorList>
    </citation>
    <scope>NUCLEOTIDE SEQUENCE [LARGE SCALE GENOMIC DNA]</scope>
    <source>
        <strain evidence="17">Snail1</strain>
        <tissue evidence="17">Muscle</tissue>
    </source>
</reference>
<feature type="compositionally biased region" description="Polar residues" evidence="13">
    <location>
        <begin position="1711"/>
        <end position="1728"/>
    </location>
</feature>
<keyword evidence="8" id="KW-0479">Metal-binding</keyword>
<evidence type="ECO:0000256" key="3">
    <source>
        <dbReference type="ARBA" id="ARBA00004496"/>
    </source>
</evidence>
<feature type="compositionally biased region" description="Low complexity" evidence="13">
    <location>
        <begin position="275"/>
        <end position="289"/>
    </location>
</feature>
<dbReference type="SMART" id="SM00109">
    <property type="entry name" value="C1"/>
    <property type="match status" value="1"/>
</dbReference>
<feature type="compositionally biased region" description="Polar residues" evidence="13">
    <location>
        <begin position="41"/>
        <end position="54"/>
    </location>
</feature>
<comment type="subcellular location">
    <subcellularLocation>
        <location evidence="3">Cytoplasm</location>
    </subcellularLocation>
    <subcellularLocation>
        <location evidence="2">Membrane</location>
    </subcellularLocation>
</comment>
<protein>
    <submittedName>
        <fullName evidence="17">Uncharacterized protein</fullName>
    </submittedName>
</protein>
<evidence type="ECO:0000256" key="4">
    <source>
        <dbReference type="ARBA" id="ARBA00022468"/>
    </source>
</evidence>
<dbReference type="InterPro" id="IPR015212">
    <property type="entry name" value="RGS-like_dom"/>
</dbReference>
<evidence type="ECO:0000313" key="18">
    <source>
        <dbReference type="Proteomes" id="UP001374579"/>
    </source>
</evidence>
<dbReference type="InterPro" id="IPR041020">
    <property type="entry name" value="PH_16"/>
</dbReference>
<dbReference type="GO" id="GO:0005096">
    <property type="term" value="F:GTPase activator activity"/>
    <property type="evidence" value="ECO:0007669"/>
    <property type="project" value="UniProtKB-KW"/>
</dbReference>
<dbReference type="Gene3D" id="1.10.167.10">
    <property type="entry name" value="Regulator of G-protein Signalling 4, domain 2"/>
    <property type="match status" value="1"/>
</dbReference>
<comment type="caution">
    <text evidence="17">The sequence shown here is derived from an EMBL/GenBank/DDBJ whole genome shotgun (WGS) entry which is preliminary data.</text>
</comment>
<keyword evidence="10" id="KW-0460">Magnesium</keyword>
<dbReference type="SUPFAM" id="SSF48065">
    <property type="entry name" value="DBL homology domain (DH-domain)"/>
    <property type="match status" value="1"/>
</dbReference>
<dbReference type="PANTHER" id="PTHR45872:SF2">
    <property type="entry name" value="RHO GUANINE NUCLEOTIDE EXCHANGE FACTOR 2, ISOFORM D"/>
    <property type="match status" value="1"/>
</dbReference>
<name>A0AAN9GF92_9CAEN</name>
<dbReference type="Gene3D" id="2.30.29.30">
    <property type="entry name" value="Pleckstrin-homology domain (PH domain)/Phosphotyrosine-binding domain (PTB)"/>
    <property type="match status" value="1"/>
</dbReference>
<evidence type="ECO:0000256" key="12">
    <source>
        <dbReference type="ARBA" id="ARBA00023136"/>
    </source>
</evidence>
<dbReference type="Gene3D" id="3.30.60.20">
    <property type="match status" value="1"/>
</dbReference>
<dbReference type="PROSITE" id="PS50003">
    <property type="entry name" value="PH_DOMAIN"/>
    <property type="match status" value="1"/>
</dbReference>
<keyword evidence="7" id="KW-0344">Guanine-nucleotide releasing factor</keyword>
<feature type="region of interest" description="Disordered" evidence="13">
    <location>
        <begin position="1391"/>
        <end position="1427"/>
    </location>
</feature>
<feature type="region of interest" description="Disordered" evidence="13">
    <location>
        <begin position="690"/>
        <end position="722"/>
    </location>
</feature>
<feature type="region of interest" description="Disordered" evidence="13">
    <location>
        <begin position="174"/>
        <end position="193"/>
    </location>
</feature>
<evidence type="ECO:0000256" key="11">
    <source>
        <dbReference type="ARBA" id="ARBA00023054"/>
    </source>
</evidence>
<keyword evidence="4" id="KW-0343">GTPase activation</keyword>
<evidence type="ECO:0000256" key="5">
    <source>
        <dbReference type="ARBA" id="ARBA00022490"/>
    </source>
</evidence>
<feature type="compositionally biased region" description="Basic and acidic residues" evidence="13">
    <location>
        <begin position="753"/>
        <end position="788"/>
    </location>
</feature>
<dbReference type="Gene3D" id="1.20.900.10">
    <property type="entry name" value="Dbl homology (DH) domain"/>
    <property type="match status" value="1"/>
</dbReference>
<keyword evidence="6" id="KW-0597">Phosphoprotein</keyword>
<dbReference type="SMART" id="SM00325">
    <property type="entry name" value="RhoGEF"/>
    <property type="match status" value="1"/>
</dbReference>
<feature type="compositionally biased region" description="Low complexity" evidence="13">
    <location>
        <begin position="22"/>
        <end position="39"/>
    </location>
</feature>
<dbReference type="GO" id="GO:0005737">
    <property type="term" value="C:cytoplasm"/>
    <property type="evidence" value="ECO:0007669"/>
    <property type="project" value="UniProtKB-SubCell"/>
</dbReference>
<feature type="region of interest" description="Disordered" evidence="13">
    <location>
        <begin position="1501"/>
        <end position="1543"/>
    </location>
</feature>
<dbReference type="Proteomes" id="UP001374579">
    <property type="component" value="Unassembled WGS sequence"/>
</dbReference>
<feature type="region of interest" description="Disordered" evidence="13">
    <location>
        <begin position="1243"/>
        <end position="1275"/>
    </location>
</feature>
<dbReference type="InterPro" id="IPR002219">
    <property type="entry name" value="PKC_DAG/PE"/>
</dbReference>
<sequence>MSKKSNRDSSGSYVALTLMGRPNSASSPGGNQPGSSPFPSRTPSNASNRDSTLITGPRPVDPDKDKELLQQKVHMTQVMFEQAKEDYEKHQRQYVRTPSEKLHTSLLEKERTVKTLENQLKQLTGVEDPTTPSFTQGSQRFDVDSDFSSINSNRPLQYPALNQPTAQDQSDIKHTKQASAPVSFRTGIGDLGEGRTATNVMRSKSDAASRRRVGGMQSTFYVGLAAGGGTSEGAAEWKSYCSSLYHGNALQAPRDLAALQTLHLPQATSFPSEGSMSDSPQTSPSISPTPVHPYNNNDDPSRGDSGVEDSAPMPAEIITIDDEDVNSDDETHLGTGLARQWSGNRSGSPFLTKLQTAEKCDTGPFSDIKLLEKKPAHMGVFLHYLISNSDPNSLFFYIVTTTFKESGGNTKDLRKWGYEIFSTFLAPTAPLHVEVGETLVAQVNELLMAVPGKSENENVLRTMFDGCRAALTNEIGEQLADFRNKRDLGLGNIFGVHELKENMDKGKEIKMVEKYLMPHLIHCTQVTPQEEKEMGRKLTDRDQAFGWALATFFRQVGVSKTSSHGNILERVQSFIMKDKRGFKIPGSRSTKAKAVKNHQFNLTHFLAPTFCAKCEGLIWGVGYQGFTCQSCEMGIHKQCVEDVQEVCSGKKRGKRASAFIPIINSRKPSNPVKEAGPSGNSVVTEALNQAGETRSPPHTMSDPFGSNPVPTQPLKKEDEISGLPTEHSVKSIVSRYHNLNSPTGPGPGEEEEPVKMDRKGSTDLGRSESLKGKGDKSERPPRRAKSDVDSNDMFKAINQQSGSSSASSLSNRSVESPSASTDNVNDALAASRAHDSDLEVEELPPLKQVLGEDVCKKLKPKEKKRQEVINELFHTEKAHLRNLKVLDILFNKPMMMEQGVMKELARSLFPNMEEMIVLHANMNSKMKERRNQSLQFVVGDVGDILLERFDNEEGERFRKACAEYCRNQSYALDALKKHRRKDARLSQFLGDQEADKLCRKLELKDHVPCEMQRLTKYPMLIENLMKYSQPTSEEYKNLETALDRSRKILAYVNQAVRECENYHKLKEWQKKLDKRAIDTSSDPTLKELDLTRHKLVHDGFLVWRLRSHRLIELQVLLLEDILVLLQRVDDRLVLKCQSTNQQSIGNDYKYTHSPVLKLQNLLARNVATDKKAFFVINTSDTGPQIYELVAPTQDARKMWCKLINEKADEHKRGMMSQAQMGRIQKSTPSPQPDEITMVRSRIMRKSQEPSPPPPDEGQAAAPAFVPPEPDQVDTSVSSLATAEFQPELIQPNEVNVSDAVTAQALPVLSPLERLRRNDQCIDQALSEKEEIVAEMLHLSLTEYQHLAQRAHNVGNLEEEEEEYDEQSLVVSCIQSNNRLIQLIASRASSLASNGAGSESGSGSASGSGPSTAQPSSLPSENESELSRLRQQQELLAQGAAGQDVNVPIPMDQLRGMANEMNSILSNLLHVMGTRGAERQSLRQELAAAQDQLEMLKAIQRQMMEQQQEEPSSTPQSRPQSFVSVASSVSEATDGDNTEDDPASSLLNVAVEQEQITEMEEAVKPLVTEVQPQETTATGPVPDDDSDDACDMYPENLPLPDDSSISADTAYATAAVMEVREEEDGASSMDAAMDIMGFAEPMTTDLDEGGDDGRSTPTPSPTPMGRVDEEGREDDGDTDSIITISTDTALVGGEEGHPLKAVAEEQQELPLDNNNSSSQDSELTNPIDV</sequence>
<dbReference type="GO" id="GO:0007186">
    <property type="term" value="P:G protein-coupled receptor signaling pathway"/>
    <property type="evidence" value="ECO:0007669"/>
    <property type="project" value="TreeGrafter"/>
</dbReference>
<evidence type="ECO:0000256" key="13">
    <source>
        <dbReference type="SAM" id="MobiDB-lite"/>
    </source>
</evidence>
<dbReference type="InterPro" id="IPR044926">
    <property type="entry name" value="RGS_subdomain_2"/>
</dbReference>
<evidence type="ECO:0000256" key="1">
    <source>
        <dbReference type="ARBA" id="ARBA00001946"/>
    </source>
</evidence>
<dbReference type="Pfam" id="PF00621">
    <property type="entry name" value="RhoGEF"/>
    <property type="match status" value="1"/>
</dbReference>
<dbReference type="PROSITE" id="PS00479">
    <property type="entry name" value="ZF_DAG_PE_1"/>
    <property type="match status" value="1"/>
</dbReference>
<feature type="compositionally biased region" description="Low complexity" evidence="13">
    <location>
        <begin position="1501"/>
        <end position="1529"/>
    </location>
</feature>
<dbReference type="PROSITE" id="PS50010">
    <property type="entry name" value="DH_2"/>
    <property type="match status" value="1"/>
</dbReference>
<dbReference type="CDD" id="cd00160">
    <property type="entry name" value="RhoGEF"/>
    <property type="match status" value="1"/>
</dbReference>
<dbReference type="InterPro" id="IPR036305">
    <property type="entry name" value="RGS_sf"/>
</dbReference>
<dbReference type="GO" id="GO:0005085">
    <property type="term" value="F:guanyl-nucleotide exchange factor activity"/>
    <property type="evidence" value="ECO:0007669"/>
    <property type="project" value="UniProtKB-KW"/>
</dbReference>
<dbReference type="SUPFAM" id="SSF48097">
    <property type="entry name" value="Regulator of G-protein signaling, RGS"/>
    <property type="match status" value="1"/>
</dbReference>
<evidence type="ECO:0000256" key="10">
    <source>
        <dbReference type="ARBA" id="ARBA00022842"/>
    </source>
</evidence>
<dbReference type="GO" id="GO:0001664">
    <property type="term" value="F:G protein-coupled receptor binding"/>
    <property type="evidence" value="ECO:0007669"/>
    <property type="project" value="TreeGrafter"/>
</dbReference>
<dbReference type="InterPro" id="IPR046349">
    <property type="entry name" value="C1-like_sf"/>
</dbReference>
<feature type="domain" description="PH" evidence="14">
    <location>
        <begin position="1094"/>
        <end position="1208"/>
    </location>
</feature>
<evidence type="ECO:0000259" key="15">
    <source>
        <dbReference type="PROSITE" id="PS50010"/>
    </source>
</evidence>
<dbReference type="PRINTS" id="PR00008">
    <property type="entry name" value="DAGPEDOMAIN"/>
</dbReference>
<evidence type="ECO:0000313" key="17">
    <source>
        <dbReference type="EMBL" id="KAK7106217.1"/>
    </source>
</evidence>
<gene>
    <name evidence="17" type="ORF">V1264_017494</name>
</gene>
<keyword evidence="12" id="KW-0472">Membrane</keyword>
<comment type="cofactor">
    <cofactor evidence="1">
        <name>Mg(2+)</name>
        <dbReference type="ChEBI" id="CHEBI:18420"/>
    </cofactor>
</comment>
<dbReference type="GO" id="GO:0046872">
    <property type="term" value="F:metal ion binding"/>
    <property type="evidence" value="ECO:0007669"/>
    <property type="project" value="UniProtKB-KW"/>
</dbReference>
<organism evidence="17 18">
    <name type="scientific">Littorina saxatilis</name>
    <dbReference type="NCBI Taxonomy" id="31220"/>
    <lineage>
        <taxon>Eukaryota</taxon>
        <taxon>Metazoa</taxon>
        <taxon>Spiralia</taxon>
        <taxon>Lophotrochozoa</taxon>
        <taxon>Mollusca</taxon>
        <taxon>Gastropoda</taxon>
        <taxon>Caenogastropoda</taxon>
        <taxon>Littorinimorpha</taxon>
        <taxon>Littorinoidea</taxon>
        <taxon>Littorinidae</taxon>
        <taxon>Littorina</taxon>
    </lineage>
</organism>
<dbReference type="SUPFAM" id="SSF57889">
    <property type="entry name" value="Cysteine-rich domain"/>
    <property type="match status" value="1"/>
</dbReference>
<accession>A0AAN9GF92</accession>
<feature type="compositionally biased region" description="Polar residues" evidence="13">
    <location>
        <begin position="130"/>
        <end position="139"/>
    </location>
</feature>
<dbReference type="InterPro" id="IPR011993">
    <property type="entry name" value="PH-like_dom_sf"/>
</dbReference>
<dbReference type="PANTHER" id="PTHR45872">
    <property type="entry name" value="RHO GUANINE NUCLEOTIDE EXCHANGE FACTOR 2, ISOFORM D"/>
    <property type="match status" value="1"/>
</dbReference>
<evidence type="ECO:0000259" key="16">
    <source>
        <dbReference type="PROSITE" id="PS50081"/>
    </source>
</evidence>
<dbReference type="GO" id="GO:0016020">
    <property type="term" value="C:membrane"/>
    <property type="evidence" value="ECO:0007669"/>
    <property type="project" value="UniProtKB-SubCell"/>
</dbReference>
<dbReference type="SUPFAM" id="SSF50729">
    <property type="entry name" value="PH domain-like"/>
    <property type="match status" value="1"/>
</dbReference>
<feature type="compositionally biased region" description="Acidic residues" evidence="13">
    <location>
        <begin position="319"/>
        <end position="328"/>
    </location>
</feature>
<feature type="region of interest" description="Disordered" evidence="13">
    <location>
        <begin position="736"/>
        <end position="826"/>
    </location>
</feature>
<evidence type="ECO:0000256" key="8">
    <source>
        <dbReference type="ARBA" id="ARBA00022723"/>
    </source>
</evidence>
<evidence type="ECO:0000256" key="6">
    <source>
        <dbReference type="ARBA" id="ARBA00022553"/>
    </source>
</evidence>
<feature type="region of interest" description="Disordered" evidence="13">
    <location>
        <begin position="1"/>
        <end position="67"/>
    </location>
</feature>
<feature type="compositionally biased region" description="Low complexity" evidence="13">
    <location>
        <begin position="801"/>
        <end position="816"/>
    </location>
</feature>
<dbReference type="Pfam" id="PF09128">
    <property type="entry name" value="RGS-like"/>
    <property type="match status" value="1"/>
</dbReference>
<keyword evidence="5" id="KW-0963">Cytoplasm</keyword>
<dbReference type="InterPro" id="IPR001849">
    <property type="entry name" value="PH_domain"/>
</dbReference>
<feature type="domain" description="Phorbol-ester/DAG-type" evidence="16">
    <location>
        <begin position="597"/>
        <end position="647"/>
    </location>
</feature>
<feature type="compositionally biased region" description="Polar residues" evidence="13">
    <location>
        <begin position="146"/>
        <end position="155"/>
    </location>
</feature>
<dbReference type="InterPro" id="IPR000219">
    <property type="entry name" value="DH_dom"/>
</dbReference>
<feature type="region of interest" description="Disordered" evidence="13">
    <location>
        <begin position="268"/>
        <end position="339"/>
    </location>
</feature>
<feature type="compositionally biased region" description="Acidic residues" evidence="13">
    <location>
        <begin position="1532"/>
        <end position="1541"/>
    </location>
</feature>
<evidence type="ECO:0000256" key="7">
    <source>
        <dbReference type="ARBA" id="ARBA00022658"/>
    </source>
</evidence>
<dbReference type="InterPro" id="IPR020454">
    <property type="entry name" value="DAG/PE-bd"/>
</dbReference>
<keyword evidence="11" id="KW-0175">Coiled coil</keyword>
<proteinExistence type="predicted"/>
<evidence type="ECO:0000259" key="14">
    <source>
        <dbReference type="PROSITE" id="PS50003"/>
    </source>
</evidence>
<feature type="compositionally biased region" description="Low complexity" evidence="13">
    <location>
        <begin position="1678"/>
        <end position="1687"/>
    </location>
</feature>
<dbReference type="Pfam" id="PF17838">
    <property type="entry name" value="PH_16"/>
    <property type="match status" value="1"/>
</dbReference>
<feature type="region of interest" description="Disordered" evidence="13">
    <location>
        <begin position="1566"/>
        <end position="1604"/>
    </location>
</feature>
<feature type="region of interest" description="Disordered" evidence="13">
    <location>
        <begin position="1639"/>
        <end position="1728"/>
    </location>
</feature>
<keyword evidence="9" id="KW-0862">Zinc</keyword>
<keyword evidence="18" id="KW-1185">Reference proteome</keyword>
<dbReference type="PROSITE" id="PS50081">
    <property type="entry name" value="ZF_DAG_PE_2"/>
    <property type="match status" value="1"/>
</dbReference>
<evidence type="ECO:0000256" key="9">
    <source>
        <dbReference type="ARBA" id="ARBA00022833"/>
    </source>
</evidence>